<dbReference type="InterPro" id="IPR027417">
    <property type="entry name" value="P-loop_NTPase"/>
</dbReference>
<dbReference type="Proteomes" id="UP000518300">
    <property type="component" value="Unassembled WGS sequence"/>
</dbReference>
<reference evidence="2 3" key="1">
    <citation type="submission" date="2020-04" db="EMBL/GenBank/DDBJ databases">
        <title>Draft genome of Pyxidicoccus fallax type strain.</title>
        <authorList>
            <person name="Whitworth D.E."/>
        </authorList>
    </citation>
    <scope>NUCLEOTIDE SEQUENCE [LARGE SCALE GENOMIC DNA]</scope>
    <source>
        <strain evidence="2 3">DSM 14698</strain>
    </source>
</reference>
<dbReference type="InterPro" id="IPR002789">
    <property type="entry name" value="HerA_central"/>
</dbReference>
<keyword evidence="2" id="KW-0547">Nucleotide-binding</keyword>
<accession>A0A848LD58</accession>
<dbReference type="RefSeq" id="WP_169345451.1">
    <property type="nucleotide sequence ID" value="NZ_JABBJJ010000057.1"/>
</dbReference>
<name>A0A848LD58_9BACT</name>
<dbReference type="Pfam" id="PF01935">
    <property type="entry name" value="DUF87"/>
    <property type="match status" value="1"/>
</dbReference>
<evidence type="ECO:0000313" key="2">
    <source>
        <dbReference type="EMBL" id="NMO16162.1"/>
    </source>
</evidence>
<feature type="domain" description="Helicase HerA central" evidence="1">
    <location>
        <begin position="14"/>
        <end position="59"/>
    </location>
</feature>
<dbReference type="GO" id="GO:0005524">
    <property type="term" value="F:ATP binding"/>
    <property type="evidence" value="ECO:0007669"/>
    <property type="project" value="UniProtKB-KW"/>
</dbReference>
<dbReference type="EMBL" id="JABBJJ010000057">
    <property type="protein sequence ID" value="NMO16162.1"/>
    <property type="molecule type" value="Genomic_DNA"/>
</dbReference>
<protein>
    <submittedName>
        <fullName evidence="2">ATP-binding protein</fullName>
    </submittedName>
</protein>
<evidence type="ECO:0000259" key="1">
    <source>
        <dbReference type="Pfam" id="PF01935"/>
    </source>
</evidence>
<organism evidence="2 3">
    <name type="scientific">Pyxidicoccus fallax</name>
    <dbReference type="NCBI Taxonomy" id="394095"/>
    <lineage>
        <taxon>Bacteria</taxon>
        <taxon>Pseudomonadati</taxon>
        <taxon>Myxococcota</taxon>
        <taxon>Myxococcia</taxon>
        <taxon>Myxococcales</taxon>
        <taxon>Cystobacterineae</taxon>
        <taxon>Myxococcaceae</taxon>
        <taxon>Pyxidicoccus</taxon>
    </lineage>
</organism>
<sequence length="86" mass="9364">MGERKDIELSKDLHLPLDAVTQTFAFLARRGAGKTYGASKLAEGMLDTGAQLLVLDPVGVWRGLRLAADGREKSFPRQLPTPSLRS</sequence>
<keyword evidence="3" id="KW-1185">Reference proteome</keyword>
<evidence type="ECO:0000313" key="3">
    <source>
        <dbReference type="Proteomes" id="UP000518300"/>
    </source>
</evidence>
<comment type="caution">
    <text evidence="2">The sequence shown here is derived from an EMBL/GenBank/DDBJ whole genome shotgun (WGS) entry which is preliminary data.</text>
</comment>
<keyword evidence="2" id="KW-0067">ATP-binding</keyword>
<proteinExistence type="predicted"/>
<dbReference type="AlphaFoldDB" id="A0A848LD58"/>
<dbReference type="Gene3D" id="3.40.50.300">
    <property type="entry name" value="P-loop containing nucleotide triphosphate hydrolases"/>
    <property type="match status" value="1"/>
</dbReference>
<gene>
    <name evidence="2" type="ORF">HG543_15070</name>
</gene>